<protein>
    <submittedName>
        <fullName evidence="1">Uncharacterized protein</fullName>
    </submittedName>
</protein>
<dbReference type="EMBL" id="AKWE02000054">
    <property type="protein sequence ID" value="EMO58915.1"/>
    <property type="molecule type" value="Genomic_DNA"/>
</dbReference>
<comment type="caution">
    <text evidence="1">The sequence shown here is derived from an EMBL/GenBank/DDBJ whole genome shotgun (WGS) entry which is preliminary data.</text>
</comment>
<reference evidence="1 2" key="1">
    <citation type="submission" date="2013-01" db="EMBL/GenBank/DDBJ databases">
        <authorList>
            <person name="Harkins D.M."/>
            <person name="Durkin A.S."/>
            <person name="Brinkac L.M."/>
            <person name="Haft D.H."/>
            <person name="Selengut J.D."/>
            <person name="Sanka R."/>
            <person name="DePew J."/>
            <person name="Purushe J."/>
            <person name="Matthias M.A."/>
            <person name="Vinetz J.M."/>
            <person name="Sutton G.G."/>
            <person name="Nierman W.C."/>
            <person name="Fouts D.E."/>
        </authorList>
    </citation>
    <scope>NUCLEOTIDE SEQUENCE [LARGE SCALE GENOMIC DNA]</scope>
    <source>
        <strain evidence="1 2">CBC1416</strain>
    </source>
</reference>
<dbReference type="Proteomes" id="UP000012149">
    <property type="component" value="Unassembled WGS sequence"/>
</dbReference>
<accession>M6VQ59</accession>
<evidence type="ECO:0000313" key="1">
    <source>
        <dbReference type="EMBL" id="EMO58915.1"/>
    </source>
</evidence>
<proteinExistence type="predicted"/>
<sequence>MFYPLQDSDFLSFQNTFDLFSHTLSTFSTSARLSQNTDVFYGNHSRK</sequence>
<name>M6VQ59_9LEPT</name>
<evidence type="ECO:0000313" key="2">
    <source>
        <dbReference type="Proteomes" id="UP000012149"/>
    </source>
</evidence>
<dbReference type="AlphaFoldDB" id="M6VQ59"/>
<organism evidence="1 2">
    <name type="scientific">Leptospira santarosai str. CBC1416</name>
    <dbReference type="NCBI Taxonomy" id="1193059"/>
    <lineage>
        <taxon>Bacteria</taxon>
        <taxon>Pseudomonadati</taxon>
        <taxon>Spirochaetota</taxon>
        <taxon>Spirochaetia</taxon>
        <taxon>Leptospirales</taxon>
        <taxon>Leptospiraceae</taxon>
        <taxon>Leptospira</taxon>
    </lineage>
</organism>
<gene>
    <name evidence="1" type="ORF">LEP1GSC161_1945</name>
</gene>